<gene>
    <name evidence="2" type="primary">ydaF_1</name>
    <name evidence="2" type="ORF">PEV8663_01888</name>
</gene>
<dbReference type="OrthoDB" id="336415at2"/>
<evidence type="ECO:0000313" key="3">
    <source>
        <dbReference type="Proteomes" id="UP000220836"/>
    </source>
</evidence>
<sequence>MRLVDANSNGGNNLQRGSIVLRQPRAGDAEARFNLGQDPTIIRMFGKDPTALPPWTRESASAWVAEIQHHPSAWIIEYEGALAGSIRLNNVNLLDKKARLGIGLAHHEQLGQGIGRGAISLLLDHAFGPMGLHRVHLRVIEYNTRAIRCYEACGFRREGIERESARVGTEWHDDILMAKLAQDHR</sequence>
<dbReference type="AlphaFoldDB" id="A0A238KAF3"/>
<name>A0A238KAF3_9RHOB</name>
<dbReference type="EC" id="2.3.1.-" evidence="2"/>
<proteinExistence type="predicted"/>
<dbReference type="Proteomes" id="UP000220836">
    <property type="component" value="Unassembled WGS sequence"/>
</dbReference>
<dbReference type="PANTHER" id="PTHR43415:SF3">
    <property type="entry name" value="GNAT-FAMILY ACETYLTRANSFERASE"/>
    <property type="match status" value="1"/>
</dbReference>
<dbReference type="PANTHER" id="PTHR43415">
    <property type="entry name" value="SPERMIDINE N(1)-ACETYLTRANSFERASE"/>
    <property type="match status" value="1"/>
</dbReference>
<protein>
    <submittedName>
        <fullName evidence="2">Ribosomal N-acetyltransferase YdaF</fullName>
        <ecNumber evidence="2">2.3.1.-</ecNumber>
    </submittedName>
</protein>
<dbReference type="InterPro" id="IPR016181">
    <property type="entry name" value="Acyl_CoA_acyltransferase"/>
</dbReference>
<dbReference type="EMBL" id="FXYH01000005">
    <property type="protein sequence ID" value="SMX39813.1"/>
    <property type="molecule type" value="Genomic_DNA"/>
</dbReference>
<keyword evidence="2" id="KW-0012">Acyltransferase</keyword>
<dbReference type="GO" id="GO:0016747">
    <property type="term" value="F:acyltransferase activity, transferring groups other than amino-acyl groups"/>
    <property type="evidence" value="ECO:0007669"/>
    <property type="project" value="InterPro"/>
</dbReference>
<reference evidence="2 3" key="1">
    <citation type="submission" date="2017-05" db="EMBL/GenBank/DDBJ databases">
        <authorList>
            <person name="Song R."/>
            <person name="Chenine A.L."/>
            <person name="Ruprecht R.M."/>
        </authorList>
    </citation>
    <scope>NUCLEOTIDE SEQUENCE [LARGE SCALE GENOMIC DNA]</scope>
    <source>
        <strain evidence="2 3">CECT 8663</strain>
    </source>
</reference>
<accession>A0A238KAF3</accession>
<dbReference type="SUPFAM" id="SSF55729">
    <property type="entry name" value="Acyl-CoA N-acyltransferases (Nat)"/>
    <property type="match status" value="1"/>
</dbReference>
<dbReference type="RefSeq" id="WP_097804372.1">
    <property type="nucleotide sequence ID" value="NZ_FXYH01000005.1"/>
</dbReference>
<dbReference type="Pfam" id="PF13302">
    <property type="entry name" value="Acetyltransf_3"/>
    <property type="match status" value="1"/>
</dbReference>
<dbReference type="Gene3D" id="3.40.630.30">
    <property type="match status" value="1"/>
</dbReference>
<dbReference type="CDD" id="cd04301">
    <property type="entry name" value="NAT_SF"/>
    <property type="match status" value="1"/>
</dbReference>
<keyword evidence="3" id="KW-1185">Reference proteome</keyword>
<evidence type="ECO:0000313" key="2">
    <source>
        <dbReference type="EMBL" id="SMX39813.1"/>
    </source>
</evidence>
<organism evidence="2 3">
    <name type="scientific">Pelagimonas varians</name>
    <dbReference type="NCBI Taxonomy" id="696760"/>
    <lineage>
        <taxon>Bacteria</taxon>
        <taxon>Pseudomonadati</taxon>
        <taxon>Pseudomonadota</taxon>
        <taxon>Alphaproteobacteria</taxon>
        <taxon>Rhodobacterales</taxon>
        <taxon>Roseobacteraceae</taxon>
        <taxon>Pelagimonas</taxon>
    </lineage>
</organism>
<feature type="domain" description="N-acetyltransferase" evidence="1">
    <location>
        <begin position="19"/>
        <end position="182"/>
    </location>
</feature>
<keyword evidence="2" id="KW-0808">Transferase</keyword>
<dbReference type="InterPro" id="IPR000182">
    <property type="entry name" value="GNAT_dom"/>
</dbReference>
<evidence type="ECO:0000259" key="1">
    <source>
        <dbReference type="PROSITE" id="PS51186"/>
    </source>
</evidence>
<dbReference type="PROSITE" id="PS51186">
    <property type="entry name" value="GNAT"/>
    <property type="match status" value="1"/>
</dbReference>